<dbReference type="InterPro" id="IPR002104">
    <property type="entry name" value="Integrase_catalytic"/>
</dbReference>
<dbReference type="AlphaFoldDB" id="A0A7C4Z6R3"/>
<evidence type="ECO:0000256" key="2">
    <source>
        <dbReference type="ARBA" id="ARBA00023125"/>
    </source>
</evidence>
<proteinExistence type="predicted"/>
<evidence type="ECO:0000259" key="5">
    <source>
        <dbReference type="PROSITE" id="PS51898"/>
    </source>
</evidence>
<dbReference type="EMBL" id="DRPZ01000237">
    <property type="protein sequence ID" value="HGY10235.1"/>
    <property type="molecule type" value="Genomic_DNA"/>
</dbReference>
<dbReference type="InterPro" id="IPR010998">
    <property type="entry name" value="Integrase_recombinase_N"/>
</dbReference>
<sequence length="382" mass="43016">MVAKRRGHGGGTVTRRPDGRWQVAVTVGVDARGRQKRKYAYARTKAEAERKLLELLVKYGAGQAADPGRVTLAEHLERWLAYKESRVKPTTLAGYTNLVRNHIVPEIGQVRLARLNAYHVEQLYQAMLARGLSARMVNLAHVVLNNALGLAVRWGTLDRNPAAAVDPPRPTPTEPSYWTPEQAVAFLEAARGHRLYALFYLALVTGMRRGELLGLQWPDVDLERGVLQVQRNLTVAGGRVVLTTPKSARSRRGLYLSREAAAVLREHHRRQAEERERAGSLWRQDCPPWVFASTVGTYTMPRNLYRTFKALIEGAGVPEIRFHDLRHTYVSLERARGTQIELISSRVGHSRVSFTLQAYRHLYEPEERDVLTIAELGGVTSK</sequence>
<dbReference type="CDD" id="cd01189">
    <property type="entry name" value="INT_ICEBs1_C_like"/>
    <property type="match status" value="1"/>
</dbReference>
<keyword evidence="2 4" id="KW-0238">DNA-binding</keyword>
<dbReference type="InterPro" id="IPR004107">
    <property type="entry name" value="Integrase_SAM-like_N"/>
</dbReference>
<dbReference type="GO" id="GO:0015074">
    <property type="term" value="P:DNA integration"/>
    <property type="evidence" value="ECO:0007669"/>
    <property type="project" value="UniProtKB-KW"/>
</dbReference>
<protein>
    <submittedName>
        <fullName evidence="7">Site-specific integrase</fullName>
    </submittedName>
</protein>
<reference evidence="7" key="1">
    <citation type="journal article" date="2020" name="mSystems">
        <title>Genome- and Community-Level Interaction Insights into Carbon Utilization and Element Cycling Functions of Hydrothermarchaeota in Hydrothermal Sediment.</title>
        <authorList>
            <person name="Zhou Z."/>
            <person name="Liu Y."/>
            <person name="Xu W."/>
            <person name="Pan J."/>
            <person name="Luo Z.H."/>
            <person name="Li M."/>
        </authorList>
    </citation>
    <scope>NUCLEOTIDE SEQUENCE [LARGE SCALE GENOMIC DNA]</scope>
    <source>
        <strain evidence="7">HyVt-570</strain>
    </source>
</reference>
<comment type="caution">
    <text evidence="7">The sequence shown here is derived from an EMBL/GenBank/DDBJ whole genome shotgun (WGS) entry which is preliminary data.</text>
</comment>
<gene>
    <name evidence="7" type="ORF">ENK37_09355</name>
</gene>
<dbReference type="PANTHER" id="PTHR30349">
    <property type="entry name" value="PHAGE INTEGRASE-RELATED"/>
    <property type="match status" value="1"/>
</dbReference>
<dbReference type="InterPro" id="IPR013762">
    <property type="entry name" value="Integrase-like_cat_sf"/>
</dbReference>
<evidence type="ECO:0000256" key="4">
    <source>
        <dbReference type="PROSITE-ProRule" id="PRU01248"/>
    </source>
</evidence>
<name>A0A7C4Z6R3_9DEIN</name>
<evidence type="ECO:0000313" key="7">
    <source>
        <dbReference type="EMBL" id="HGY10235.1"/>
    </source>
</evidence>
<dbReference type="PROSITE" id="PS51900">
    <property type="entry name" value="CB"/>
    <property type="match status" value="1"/>
</dbReference>
<evidence type="ECO:0000256" key="1">
    <source>
        <dbReference type="ARBA" id="ARBA00022908"/>
    </source>
</evidence>
<dbReference type="SUPFAM" id="SSF56349">
    <property type="entry name" value="DNA breaking-rejoining enzymes"/>
    <property type="match status" value="1"/>
</dbReference>
<dbReference type="Proteomes" id="UP000885759">
    <property type="component" value="Unassembled WGS sequence"/>
</dbReference>
<dbReference type="GO" id="GO:0003677">
    <property type="term" value="F:DNA binding"/>
    <property type="evidence" value="ECO:0007669"/>
    <property type="project" value="UniProtKB-UniRule"/>
</dbReference>
<accession>A0A7C4Z6R3</accession>
<dbReference type="Gene3D" id="1.10.443.10">
    <property type="entry name" value="Intergrase catalytic core"/>
    <property type="match status" value="1"/>
</dbReference>
<dbReference type="InterPro" id="IPR050090">
    <property type="entry name" value="Tyrosine_recombinase_XerCD"/>
</dbReference>
<organism evidence="7">
    <name type="scientific">Oceanithermus profundus</name>
    <dbReference type="NCBI Taxonomy" id="187137"/>
    <lineage>
        <taxon>Bacteria</taxon>
        <taxon>Thermotogati</taxon>
        <taxon>Deinococcota</taxon>
        <taxon>Deinococci</taxon>
        <taxon>Thermales</taxon>
        <taxon>Thermaceae</taxon>
        <taxon>Oceanithermus</taxon>
    </lineage>
</organism>
<evidence type="ECO:0000256" key="3">
    <source>
        <dbReference type="ARBA" id="ARBA00023172"/>
    </source>
</evidence>
<evidence type="ECO:0000259" key="6">
    <source>
        <dbReference type="PROSITE" id="PS51900"/>
    </source>
</evidence>
<keyword evidence="1" id="KW-0229">DNA integration</keyword>
<dbReference type="GO" id="GO:0006310">
    <property type="term" value="P:DNA recombination"/>
    <property type="evidence" value="ECO:0007669"/>
    <property type="project" value="UniProtKB-KW"/>
</dbReference>
<dbReference type="PANTHER" id="PTHR30349:SF91">
    <property type="entry name" value="INTA PROTEIN"/>
    <property type="match status" value="1"/>
</dbReference>
<dbReference type="Pfam" id="PF14659">
    <property type="entry name" value="Phage_int_SAM_3"/>
    <property type="match status" value="1"/>
</dbReference>
<dbReference type="Pfam" id="PF00589">
    <property type="entry name" value="Phage_integrase"/>
    <property type="match status" value="1"/>
</dbReference>
<feature type="domain" description="Tyr recombinase" evidence="5">
    <location>
        <begin position="173"/>
        <end position="372"/>
    </location>
</feature>
<dbReference type="InterPro" id="IPR044068">
    <property type="entry name" value="CB"/>
</dbReference>
<feature type="domain" description="Core-binding (CB)" evidence="6">
    <location>
        <begin position="70"/>
        <end position="152"/>
    </location>
</feature>
<keyword evidence="3" id="KW-0233">DNA recombination</keyword>
<dbReference type="PROSITE" id="PS51898">
    <property type="entry name" value="TYR_RECOMBINASE"/>
    <property type="match status" value="1"/>
</dbReference>
<dbReference type="Gene3D" id="1.10.150.130">
    <property type="match status" value="1"/>
</dbReference>
<dbReference type="InterPro" id="IPR011010">
    <property type="entry name" value="DNA_brk_join_enz"/>
</dbReference>